<protein>
    <submittedName>
        <fullName evidence="1">Uncharacterized protein</fullName>
    </submittedName>
</protein>
<dbReference type="EMBL" id="JACHMI010000001">
    <property type="protein sequence ID" value="MBB6556248.1"/>
    <property type="molecule type" value="Genomic_DNA"/>
</dbReference>
<gene>
    <name evidence="1" type="ORF">HD593_011043</name>
</gene>
<reference evidence="1 2" key="1">
    <citation type="submission" date="2020-08" db="EMBL/GenBank/DDBJ databases">
        <title>Sequencing the genomes of 1000 actinobacteria strains.</title>
        <authorList>
            <person name="Klenk H.-P."/>
        </authorList>
    </citation>
    <scope>NUCLEOTIDE SEQUENCE [LARGE SCALE GENOMIC DNA]</scope>
    <source>
        <strain evidence="1 2">DSM 43768</strain>
    </source>
</reference>
<proteinExistence type="predicted"/>
<sequence length="135" mass="15171">MILFEIEPEKPSEETNFLDWLEVRDRDITACAARPSGHAWQVEGEPGEQPSLSCQDCPAGGDDLFPDIHDYLACDEPELIGGREVLWGRPLADDAEPFTIPVHVRIKEHRYASMNAIGWEYDIEVHVTPRGDEAA</sequence>
<dbReference type="RefSeq" id="WP_185110721.1">
    <property type="nucleotide sequence ID" value="NZ_BAAAXY010000153.1"/>
</dbReference>
<comment type="caution">
    <text evidence="1">The sequence shown here is derived from an EMBL/GenBank/DDBJ whole genome shotgun (WGS) entry which is preliminary data.</text>
</comment>
<accession>A0A7X0P6L1</accession>
<evidence type="ECO:0000313" key="1">
    <source>
        <dbReference type="EMBL" id="MBB6556248.1"/>
    </source>
</evidence>
<organism evidence="1 2">
    <name type="scientific">Nonomuraea rubra</name>
    <dbReference type="NCBI Taxonomy" id="46180"/>
    <lineage>
        <taxon>Bacteria</taxon>
        <taxon>Bacillati</taxon>
        <taxon>Actinomycetota</taxon>
        <taxon>Actinomycetes</taxon>
        <taxon>Streptosporangiales</taxon>
        <taxon>Streptosporangiaceae</taxon>
        <taxon>Nonomuraea</taxon>
    </lineage>
</organism>
<dbReference type="AlphaFoldDB" id="A0A7X0P6L1"/>
<evidence type="ECO:0000313" key="2">
    <source>
        <dbReference type="Proteomes" id="UP000565579"/>
    </source>
</evidence>
<keyword evidence="2" id="KW-1185">Reference proteome</keyword>
<dbReference type="Proteomes" id="UP000565579">
    <property type="component" value="Unassembled WGS sequence"/>
</dbReference>
<name>A0A7X0P6L1_9ACTN</name>